<dbReference type="PANTHER" id="PTHR24406">
    <property type="entry name" value="TRANSCRIPTIONAL REPRESSOR CTCFL-RELATED"/>
    <property type="match status" value="1"/>
</dbReference>
<dbReference type="GO" id="GO:0005634">
    <property type="term" value="C:nucleus"/>
    <property type="evidence" value="ECO:0007669"/>
    <property type="project" value="UniProtKB-SubCell"/>
</dbReference>
<feature type="domain" description="C2H2-type" evidence="8">
    <location>
        <begin position="261"/>
        <end position="288"/>
    </location>
</feature>
<proteinExistence type="predicted"/>
<keyword evidence="10" id="KW-1185">Reference proteome</keyword>
<dbReference type="Proteomes" id="UP001075354">
    <property type="component" value="Chromosome 3"/>
</dbReference>
<gene>
    <name evidence="9" type="ORF">ONE63_006235</name>
</gene>
<comment type="caution">
    <text evidence="9">The sequence shown here is derived from an EMBL/GenBank/DDBJ whole genome shotgun (WGS) entry which is preliminary data.</text>
</comment>
<feature type="domain" description="C2H2-type" evidence="8">
    <location>
        <begin position="127"/>
        <end position="154"/>
    </location>
</feature>
<keyword evidence="6" id="KW-0539">Nucleus</keyword>
<evidence type="ECO:0000313" key="10">
    <source>
        <dbReference type="Proteomes" id="UP001075354"/>
    </source>
</evidence>
<keyword evidence="2" id="KW-0479">Metal-binding</keyword>
<dbReference type="Pfam" id="PF00096">
    <property type="entry name" value="zf-C2H2"/>
    <property type="match status" value="2"/>
</dbReference>
<dbReference type="Gene3D" id="3.30.160.60">
    <property type="entry name" value="Classic Zinc Finger"/>
    <property type="match status" value="2"/>
</dbReference>
<dbReference type="GO" id="GO:0008270">
    <property type="term" value="F:zinc ion binding"/>
    <property type="evidence" value="ECO:0007669"/>
    <property type="project" value="UniProtKB-KW"/>
</dbReference>
<evidence type="ECO:0000256" key="6">
    <source>
        <dbReference type="ARBA" id="ARBA00023242"/>
    </source>
</evidence>
<evidence type="ECO:0000256" key="2">
    <source>
        <dbReference type="ARBA" id="ARBA00022723"/>
    </source>
</evidence>
<comment type="subcellular location">
    <subcellularLocation>
        <location evidence="1">Nucleus</location>
    </subcellularLocation>
</comment>
<keyword evidence="4 7" id="KW-0863">Zinc-finger</keyword>
<evidence type="ECO:0000256" key="1">
    <source>
        <dbReference type="ARBA" id="ARBA00004123"/>
    </source>
</evidence>
<accession>A0AAV7XSS2</accession>
<evidence type="ECO:0000256" key="3">
    <source>
        <dbReference type="ARBA" id="ARBA00022737"/>
    </source>
</evidence>
<evidence type="ECO:0000256" key="7">
    <source>
        <dbReference type="PROSITE-ProRule" id="PRU00042"/>
    </source>
</evidence>
<dbReference type="InterPro" id="IPR050888">
    <property type="entry name" value="ZnF_C2H2-type_TF"/>
</dbReference>
<protein>
    <recommendedName>
        <fullName evidence="8">C2H2-type domain-containing protein</fullName>
    </recommendedName>
</protein>
<evidence type="ECO:0000256" key="4">
    <source>
        <dbReference type="ARBA" id="ARBA00022771"/>
    </source>
</evidence>
<evidence type="ECO:0000259" key="8">
    <source>
        <dbReference type="PROSITE" id="PS50157"/>
    </source>
</evidence>
<dbReference type="SMART" id="SM00355">
    <property type="entry name" value="ZnF_C2H2"/>
    <property type="match status" value="4"/>
</dbReference>
<dbReference type="SUPFAM" id="SSF57667">
    <property type="entry name" value="beta-beta-alpha zinc fingers"/>
    <property type="match status" value="3"/>
</dbReference>
<dbReference type="InterPro" id="IPR036236">
    <property type="entry name" value="Znf_C2H2_sf"/>
</dbReference>
<feature type="domain" description="C2H2-type" evidence="8">
    <location>
        <begin position="202"/>
        <end position="229"/>
    </location>
</feature>
<evidence type="ECO:0000256" key="5">
    <source>
        <dbReference type="ARBA" id="ARBA00022833"/>
    </source>
</evidence>
<dbReference type="PROSITE" id="PS50157">
    <property type="entry name" value="ZINC_FINGER_C2H2_2"/>
    <property type="match status" value="3"/>
</dbReference>
<keyword evidence="3" id="KW-0677">Repeat</keyword>
<keyword evidence="5" id="KW-0862">Zinc</keyword>
<sequence>MCPGHLSVMELVKVSLKMALLFINSQFSNGMKISNPSFTLVLPMKLLVVDFLVRLVEKCTCATDPCGDIEIMNVAKSLSFTVLILDSRNCKKYLDLLGTEVLAGCPPDVVQVSGVVGGEDGLGPGLYQCSDCGKRYSYLSTLRRHVKLECGKSPQFHCVHCSYKTKHLALGLLPRWWLPNFQRSEITATRRSGIGDGSGEGHKCSGCGKTYLWRSTLTRHRQYECGGKEPMHQCPHCSYRARQREYADYSKKASDPLSPSFDCSNCGRSYRWRDNLRRHQRMECGKEASFWCSFCPFRSKHKHSLLRHLHNRHFINAAAAEAAADLAISSVDSPPEIVHDPAFLENAESDYVQ</sequence>
<dbReference type="InterPro" id="IPR013087">
    <property type="entry name" value="Znf_C2H2_type"/>
</dbReference>
<dbReference type="AlphaFoldDB" id="A0AAV7XSS2"/>
<reference evidence="9" key="1">
    <citation type="submission" date="2022-12" db="EMBL/GenBank/DDBJ databases">
        <title>Chromosome-level genome assembly of the bean flower thrips Megalurothrips usitatus.</title>
        <authorList>
            <person name="Ma L."/>
            <person name="Liu Q."/>
            <person name="Li H."/>
            <person name="Cai W."/>
        </authorList>
    </citation>
    <scope>NUCLEOTIDE SEQUENCE</scope>
    <source>
        <strain evidence="9">Cailab_2022a</strain>
    </source>
</reference>
<evidence type="ECO:0000313" key="9">
    <source>
        <dbReference type="EMBL" id="KAJ1529458.1"/>
    </source>
</evidence>
<name>A0AAV7XSS2_9NEOP</name>
<organism evidence="9 10">
    <name type="scientific">Megalurothrips usitatus</name>
    <name type="common">bean blossom thrips</name>
    <dbReference type="NCBI Taxonomy" id="439358"/>
    <lineage>
        <taxon>Eukaryota</taxon>
        <taxon>Metazoa</taxon>
        <taxon>Ecdysozoa</taxon>
        <taxon>Arthropoda</taxon>
        <taxon>Hexapoda</taxon>
        <taxon>Insecta</taxon>
        <taxon>Pterygota</taxon>
        <taxon>Neoptera</taxon>
        <taxon>Paraneoptera</taxon>
        <taxon>Thysanoptera</taxon>
        <taxon>Terebrantia</taxon>
        <taxon>Thripoidea</taxon>
        <taxon>Thripidae</taxon>
        <taxon>Megalurothrips</taxon>
    </lineage>
</organism>
<dbReference type="EMBL" id="JAPTSV010000003">
    <property type="protein sequence ID" value="KAJ1529458.1"/>
    <property type="molecule type" value="Genomic_DNA"/>
</dbReference>